<comment type="caution">
    <text evidence="3">The sequence shown here is derived from an EMBL/GenBank/DDBJ whole genome shotgun (WGS) entry which is preliminary data.</text>
</comment>
<feature type="signal peptide" evidence="2">
    <location>
        <begin position="1"/>
        <end position="23"/>
    </location>
</feature>
<accession>A0A158CB17</accession>
<evidence type="ECO:0000256" key="2">
    <source>
        <dbReference type="SAM" id="SignalP"/>
    </source>
</evidence>
<keyword evidence="4" id="KW-1185">Reference proteome</keyword>
<feature type="compositionally biased region" description="Basic and acidic residues" evidence="1">
    <location>
        <begin position="60"/>
        <end position="70"/>
    </location>
</feature>
<proteinExistence type="predicted"/>
<evidence type="ECO:0000313" key="3">
    <source>
        <dbReference type="EMBL" id="SAK79545.1"/>
    </source>
</evidence>
<feature type="region of interest" description="Disordered" evidence="1">
    <location>
        <begin position="28"/>
        <end position="102"/>
    </location>
</feature>
<dbReference type="OrthoDB" id="9133911at2"/>
<protein>
    <recommendedName>
        <fullName evidence="5">Purine nucleoside phosphorylase</fullName>
    </recommendedName>
</protein>
<evidence type="ECO:0008006" key="5">
    <source>
        <dbReference type="Google" id="ProtNLM"/>
    </source>
</evidence>
<feature type="compositionally biased region" description="Low complexity" evidence="1">
    <location>
        <begin position="28"/>
        <end position="39"/>
    </location>
</feature>
<evidence type="ECO:0000313" key="4">
    <source>
        <dbReference type="Proteomes" id="UP000054903"/>
    </source>
</evidence>
<feature type="chain" id="PRO_5007622801" description="Purine nucleoside phosphorylase" evidence="2">
    <location>
        <begin position="24"/>
        <end position="102"/>
    </location>
</feature>
<name>A0A158CB17_9BURK</name>
<gene>
    <name evidence="3" type="ORF">AWB77_03891</name>
</gene>
<dbReference type="EMBL" id="FCNX02000009">
    <property type="protein sequence ID" value="SAK79545.1"/>
    <property type="molecule type" value="Genomic_DNA"/>
</dbReference>
<keyword evidence="2" id="KW-0732">Signal</keyword>
<dbReference type="Proteomes" id="UP000054903">
    <property type="component" value="Unassembled WGS sequence"/>
</dbReference>
<evidence type="ECO:0000256" key="1">
    <source>
        <dbReference type="SAM" id="MobiDB-lite"/>
    </source>
</evidence>
<sequence>MSRVIQLIFAFSLSFIVCFSAQAQDATAVPAASSAAPTSNPISKAADKAERKRQRKEARARKNAELKKLESSGYRPTQNDPSYPHNLQDAQKKAGTGTGPTN</sequence>
<reference evidence="3" key="1">
    <citation type="submission" date="2016-01" db="EMBL/GenBank/DDBJ databases">
        <authorList>
            <person name="Peeters C."/>
        </authorList>
    </citation>
    <scope>NUCLEOTIDE SEQUENCE</scope>
    <source>
        <strain evidence="3">LMG 29320</strain>
    </source>
</reference>
<dbReference type="STRING" id="1777138.AWB77_03891"/>
<dbReference type="AlphaFoldDB" id="A0A158CB17"/>
<dbReference type="RefSeq" id="WP_061136035.1">
    <property type="nucleotide sequence ID" value="NZ_FCNX02000009.1"/>
</dbReference>
<organism evidence="3 4">
    <name type="scientific">Caballeronia fortuita</name>
    <dbReference type="NCBI Taxonomy" id="1777138"/>
    <lineage>
        <taxon>Bacteria</taxon>
        <taxon>Pseudomonadati</taxon>
        <taxon>Pseudomonadota</taxon>
        <taxon>Betaproteobacteria</taxon>
        <taxon>Burkholderiales</taxon>
        <taxon>Burkholderiaceae</taxon>
        <taxon>Caballeronia</taxon>
    </lineage>
</organism>